<comment type="caution">
    <text evidence="4">The sequence shown here is derived from an EMBL/GenBank/DDBJ whole genome shotgun (WGS) entry which is preliminary data.</text>
</comment>
<dbReference type="Pfam" id="PF15251">
    <property type="entry name" value="TAPR1-like"/>
    <property type="match status" value="1"/>
</dbReference>
<reference evidence="4 5" key="1">
    <citation type="submission" date="2024-09" db="EMBL/GenBank/DDBJ databases">
        <title>A chromosome-level genome assembly of Gray's grenadier anchovy, Coilia grayii.</title>
        <authorList>
            <person name="Fu Z."/>
        </authorList>
    </citation>
    <scope>NUCLEOTIDE SEQUENCE [LARGE SCALE GENOMIC DNA]</scope>
    <source>
        <strain evidence="4">G4</strain>
        <tissue evidence="4">Muscle</tissue>
    </source>
</reference>
<comment type="subcellular location">
    <subcellularLocation>
        <location evidence="1">Nucleus</location>
    </subcellularLocation>
</comment>
<dbReference type="EMBL" id="JBHFQA010000181">
    <property type="protein sequence ID" value="KAL2076619.1"/>
    <property type="molecule type" value="Genomic_DNA"/>
</dbReference>
<evidence type="ECO:0000256" key="3">
    <source>
        <dbReference type="SAM" id="MobiDB-lite"/>
    </source>
</evidence>
<dbReference type="PANTHER" id="PTHR31624">
    <property type="entry name" value="UPF0472 PROTEIN C16ORF72"/>
    <property type="match status" value="1"/>
</dbReference>
<feature type="compositionally biased region" description="Low complexity" evidence="3">
    <location>
        <begin position="202"/>
        <end position="211"/>
    </location>
</feature>
<dbReference type="InterPro" id="IPR029196">
    <property type="entry name" value="HAPSTR1-like"/>
</dbReference>
<dbReference type="AlphaFoldDB" id="A0ABD1INP4"/>
<organism evidence="4 5">
    <name type="scientific">Coilia grayii</name>
    <name type="common">Gray's grenadier anchovy</name>
    <dbReference type="NCBI Taxonomy" id="363190"/>
    <lineage>
        <taxon>Eukaryota</taxon>
        <taxon>Metazoa</taxon>
        <taxon>Chordata</taxon>
        <taxon>Craniata</taxon>
        <taxon>Vertebrata</taxon>
        <taxon>Euteleostomi</taxon>
        <taxon>Actinopterygii</taxon>
        <taxon>Neopterygii</taxon>
        <taxon>Teleostei</taxon>
        <taxon>Clupei</taxon>
        <taxon>Clupeiformes</taxon>
        <taxon>Clupeoidei</taxon>
        <taxon>Engraulidae</taxon>
        <taxon>Coilinae</taxon>
        <taxon>Coilia</taxon>
    </lineage>
</organism>
<name>A0ABD1INP4_9TELE</name>
<evidence type="ECO:0000256" key="1">
    <source>
        <dbReference type="ARBA" id="ARBA00004123"/>
    </source>
</evidence>
<proteinExistence type="predicted"/>
<evidence type="ECO:0000313" key="5">
    <source>
        <dbReference type="Proteomes" id="UP001591681"/>
    </source>
</evidence>
<feature type="region of interest" description="Disordered" evidence="3">
    <location>
        <begin position="1"/>
        <end position="21"/>
    </location>
</feature>
<accession>A0ABD1INP4</accession>
<evidence type="ECO:0000256" key="2">
    <source>
        <dbReference type="ARBA" id="ARBA00023242"/>
    </source>
</evidence>
<dbReference type="PANTHER" id="PTHR31624:SF4">
    <property type="entry name" value="CHROMOSOME 16 OPEN READING FRAME 72"/>
    <property type="match status" value="1"/>
</dbReference>
<keyword evidence="2" id="KW-0539">Nucleus</keyword>
<feature type="region of interest" description="Disordered" evidence="3">
    <location>
        <begin position="202"/>
        <end position="274"/>
    </location>
</feature>
<gene>
    <name evidence="4" type="ORF">ACEWY4_027784</name>
</gene>
<sequence>MAERPRQESEAEIQEHGPEHWFSKWERQCLAEAEQDDPGEEGAGQSQQELWHLFQNSATAVAQLYKDRVCQQQQSSIALWGPFQTAATAVTNLYRESVNTQQYAYELGVQRGQQRRGQEVLSWVKKRRRTIRREELISFLCGKAPPPRPARATPRIGMVTPSRPSPADTGSSPDTDLTPFREAIALHGLSGAMASISVRSSSAAAPGSPTALNSSAPPCGRRRNCGPPDADLNTFICEEMARHMGPAPVPPRKRPPAPPDTATDSPTHKRNRLA</sequence>
<evidence type="ECO:0000313" key="4">
    <source>
        <dbReference type="EMBL" id="KAL2076619.1"/>
    </source>
</evidence>
<protein>
    <submittedName>
        <fullName evidence="4">Uncharacterized protein</fullName>
    </submittedName>
</protein>
<dbReference type="Proteomes" id="UP001591681">
    <property type="component" value="Unassembled WGS sequence"/>
</dbReference>
<keyword evidence="5" id="KW-1185">Reference proteome</keyword>
<dbReference type="InterPro" id="IPR040308">
    <property type="entry name" value="HAPR1"/>
</dbReference>
<dbReference type="GO" id="GO:0005634">
    <property type="term" value="C:nucleus"/>
    <property type="evidence" value="ECO:0007669"/>
    <property type="project" value="UniProtKB-SubCell"/>
</dbReference>
<feature type="region of interest" description="Disordered" evidence="3">
    <location>
        <begin position="142"/>
        <end position="178"/>
    </location>
</feature>